<dbReference type="Proteomes" id="UP001261624">
    <property type="component" value="Unassembled WGS sequence"/>
</dbReference>
<dbReference type="Pfam" id="PF23572">
    <property type="entry name" value="GH3_C"/>
    <property type="match status" value="1"/>
</dbReference>
<feature type="domain" description="GH3 middle" evidence="1">
    <location>
        <begin position="298"/>
        <end position="367"/>
    </location>
</feature>
<dbReference type="InterPro" id="IPR004993">
    <property type="entry name" value="GH3"/>
</dbReference>
<comment type="caution">
    <text evidence="3">The sequence shown here is derived from an EMBL/GenBank/DDBJ whole genome shotgun (WGS) entry which is preliminary data.</text>
</comment>
<dbReference type="EMBL" id="JAVRHM010000001">
    <property type="protein sequence ID" value="MDT0688253.1"/>
    <property type="molecule type" value="Genomic_DNA"/>
</dbReference>
<keyword evidence="4" id="KW-1185">Reference proteome</keyword>
<dbReference type="InterPro" id="IPR055377">
    <property type="entry name" value="GH3_M"/>
</dbReference>
<accession>A0ABU3DWZ9</accession>
<sequence length="511" mass="58634">MKLISKLGNQYLKRRLRDIDEMKENPYKIQEDVFKELLKKGKNTAYGKKYGFSSIADINKFREKTPVVGYSDLTPFIERAVQGEKNVLWPGKMENFAKSSGTTDSRSKLIPVSMEGLRNCHYLGGRDMLAIYLRNFPDSLLLSGKNLSIGGSQEGNANSGKNTFYTGNISAIVMKNLPFWAQLGRTPGIKVALMNDWEKKMKTISEITSRQKITSLAGSPMWMLLLLQHIQKEREINDIKEVWPHLEVFFHGSVSFGPYKPLFEELDKAGTLRYQEIYNATEGFFGIQELVNDTSLLLMLNYGVFYEFIPEENFKDEFPETVLLSEVKPGKRYSLVISTNSGLWRYKIEDSIKFTSTDPFRFKIMGRTKHCINVFGEDLFAEQGEEALFKACKRTGALMQNFTVAPFFYSQEKKGYHEWVVEFKKSPANPEEFTAILDEELCKLNEDYMEKRKGDTAIHMPAVRQVPPGTFYQWLKSKEKLGGQHKIPAMSNSRNFVEEILQTAHRDLSNA</sequence>
<protein>
    <submittedName>
        <fullName evidence="3">GH3 auxin-responsive promoter family protein</fullName>
    </submittedName>
</protein>
<organism evidence="3 4">
    <name type="scientific">Autumnicola patrickiae</name>
    <dbReference type="NCBI Taxonomy" id="3075591"/>
    <lineage>
        <taxon>Bacteria</taxon>
        <taxon>Pseudomonadati</taxon>
        <taxon>Bacteroidota</taxon>
        <taxon>Flavobacteriia</taxon>
        <taxon>Flavobacteriales</taxon>
        <taxon>Flavobacteriaceae</taxon>
        <taxon>Autumnicola</taxon>
    </lineage>
</organism>
<evidence type="ECO:0000313" key="4">
    <source>
        <dbReference type="Proteomes" id="UP001261624"/>
    </source>
</evidence>
<dbReference type="Pfam" id="PF23571">
    <property type="entry name" value="GH3_M"/>
    <property type="match status" value="1"/>
</dbReference>
<dbReference type="RefSeq" id="WP_311679626.1">
    <property type="nucleotide sequence ID" value="NZ_JAVRHM010000001.1"/>
</dbReference>
<evidence type="ECO:0000259" key="2">
    <source>
        <dbReference type="Pfam" id="PF23572"/>
    </source>
</evidence>
<dbReference type="PANTHER" id="PTHR31901">
    <property type="entry name" value="GH3 DOMAIN-CONTAINING PROTEIN"/>
    <property type="match status" value="1"/>
</dbReference>
<proteinExistence type="predicted"/>
<reference evidence="3 4" key="1">
    <citation type="submission" date="2023-09" db="EMBL/GenBank/DDBJ databases">
        <authorList>
            <person name="Rey-Velasco X."/>
        </authorList>
    </citation>
    <scope>NUCLEOTIDE SEQUENCE [LARGE SCALE GENOMIC DNA]</scope>
    <source>
        <strain evidence="3 4">F188</strain>
    </source>
</reference>
<name>A0ABU3DWZ9_9FLAO</name>
<evidence type="ECO:0000313" key="3">
    <source>
        <dbReference type="EMBL" id="MDT0688253.1"/>
    </source>
</evidence>
<dbReference type="InterPro" id="IPR055378">
    <property type="entry name" value="GH3_C"/>
</dbReference>
<evidence type="ECO:0000259" key="1">
    <source>
        <dbReference type="Pfam" id="PF23571"/>
    </source>
</evidence>
<dbReference type="PANTHER" id="PTHR31901:SF9">
    <property type="entry name" value="GH3 DOMAIN-CONTAINING PROTEIN"/>
    <property type="match status" value="1"/>
</dbReference>
<feature type="domain" description="GH3 C-terminal" evidence="2">
    <location>
        <begin position="385"/>
        <end position="495"/>
    </location>
</feature>
<gene>
    <name evidence="3" type="ORF">RM549_00530</name>
</gene>
<dbReference type="Pfam" id="PF03321">
    <property type="entry name" value="GH3"/>
    <property type="match status" value="1"/>
</dbReference>